<proteinExistence type="predicted"/>
<comment type="caution">
    <text evidence="2">The sequence shown here is derived from an EMBL/GenBank/DDBJ whole genome shotgun (WGS) entry which is preliminary data.</text>
</comment>
<feature type="region of interest" description="Disordered" evidence="1">
    <location>
        <begin position="195"/>
        <end position="284"/>
    </location>
</feature>
<dbReference type="AlphaFoldDB" id="A0A6L2MAI7"/>
<sequence>MNQEEIQQAALDQALVPTDDQFQLDDQKFEVDVELFWKILRICPRFPNKEFIEPHPHDSLVIFINQLGYKGSLDLISDILSDISCLIYCTKPPKKGRGKGKCEKKMKATATPTKKGSLFAEENILSNPDESLELGVSISKTEAEIANEERRLYETHVKTIAQELLNLKKGIKKAEKTIFYNRFLKAQVKDLVLNQSDDERTESEREVAETNNADDETTDDEEVHHEEKVHEDEEMHDVDEIHVDDEETSEEIVDAEKVDTEKIEYDKVDNEQAGADQAAKDYQA</sequence>
<protein>
    <submittedName>
        <fullName evidence="2">Uncharacterized protein</fullName>
    </submittedName>
</protein>
<feature type="compositionally biased region" description="Basic and acidic residues" evidence="1">
    <location>
        <begin position="254"/>
        <end position="270"/>
    </location>
</feature>
<feature type="compositionally biased region" description="Acidic residues" evidence="1">
    <location>
        <begin position="212"/>
        <end position="221"/>
    </location>
</feature>
<name>A0A6L2MAI7_TANCI</name>
<accession>A0A6L2MAI7</accession>
<feature type="compositionally biased region" description="Basic and acidic residues" evidence="1">
    <location>
        <begin position="222"/>
        <end position="241"/>
    </location>
</feature>
<feature type="compositionally biased region" description="Acidic residues" evidence="1">
    <location>
        <begin position="242"/>
        <end position="253"/>
    </location>
</feature>
<reference evidence="2" key="1">
    <citation type="journal article" date="2019" name="Sci. Rep.">
        <title>Draft genome of Tanacetum cinerariifolium, the natural source of mosquito coil.</title>
        <authorList>
            <person name="Yamashiro T."/>
            <person name="Shiraishi A."/>
            <person name="Satake H."/>
            <person name="Nakayama K."/>
        </authorList>
    </citation>
    <scope>NUCLEOTIDE SEQUENCE</scope>
</reference>
<organism evidence="2">
    <name type="scientific">Tanacetum cinerariifolium</name>
    <name type="common">Dalmatian daisy</name>
    <name type="synonym">Chrysanthemum cinerariifolium</name>
    <dbReference type="NCBI Taxonomy" id="118510"/>
    <lineage>
        <taxon>Eukaryota</taxon>
        <taxon>Viridiplantae</taxon>
        <taxon>Streptophyta</taxon>
        <taxon>Embryophyta</taxon>
        <taxon>Tracheophyta</taxon>
        <taxon>Spermatophyta</taxon>
        <taxon>Magnoliopsida</taxon>
        <taxon>eudicotyledons</taxon>
        <taxon>Gunneridae</taxon>
        <taxon>Pentapetalae</taxon>
        <taxon>asterids</taxon>
        <taxon>campanulids</taxon>
        <taxon>Asterales</taxon>
        <taxon>Asteraceae</taxon>
        <taxon>Asteroideae</taxon>
        <taxon>Anthemideae</taxon>
        <taxon>Anthemidinae</taxon>
        <taxon>Tanacetum</taxon>
    </lineage>
</organism>
<gene>
    <name evidence="2" type="ORF">Tci_042638</name>
</gene>
<dbReference type="EMBL" id="BKCJ010006158">
    <property type="protein sequence ID" value="GEU70660.1"/>
    <property type="molecule type" value="Genomic_DNA"/>
</dbReference>
<evidence type="ECO:0000256" key="1">
    <source>
        <dbReference type="SAM" id="MobiDB-lite"/>
    </source>
</evidence>
<evidence type="ECO:0000313" key="2">
    <source>
        <dbReference type="EMBL" id="GEU70660.1"/>
    </source>
</evidence>